<sequence length="602" mass="67815">MWSRGLSSVRGNRIVSRCYSSVSTQTGSVEIDDFLQSISTIATQKSATSPQTLSTAREYFNWLEQNPVKSIDQFIEAAQLVSKIPASEQKKAFSQLDQITNVLPNFLNNKSPNDFATVMRFLLQFTPESRALTEIQKKFLRKNVTVSDLLNTPFSTLVMFIRYSNSSIDTNILDVVADALLFRMEKELVNSADLLAVLAGEGYDKSKWFLNKTFIKTVESLVPVIAVSEKCAILKHMAAHNQRNKQLLGAITQSISSTNQCLTVSQIVSITSSCASLTYYPPKMATKVANDLEKNSNILDRWDDVIAIAGSFIRMRMGNEKSWNLIIRWATENVNQAKIEQLSRMVSGLARIGITSGRPLAKTLKPLLKREKVSTASAWLNTVYALAYFQELDPVHADSVLNKNFVEEIMISTKENHDRLRKAMTLLMISSATKVDLKEQYEGPIVDKRTFARYGINFDAKTIIYARQLKYSSDTSECDSFLKSLFKLAPRDTHCKSSSVEECGAFVDAYVMPDQKSGLLVSTAQWNSTKPRPMFFYGFRQTKQNTDSLSSELNVLGQEQLAHRLIRADGYDPVIVFKTELDYCSTDIDKVNLLRKKIHKTN</sequence>
<organism evidence="2">
    <name type="scientific">Caenorhabditis brenneri</name>
    <name type="common">Nematode worm</name>
    <dbReference type="NCBI Taxonomy" id="135651"/>
    <lineage>
        <taxon>Eukaryota</taxon>
        <taxon>Metazoa</taxon>
        <taxon>Ecdysozoa</taxon>
        <taxon>Nematoda</taxon>
        <taxon>Chromadorea</taxon>
        <taxon>Rhabditida</taxon>
        <taxon>Rhabditina</taxon>
        <taxon>Rhabditomorpha</taxon>
        <taxon>Rhabditoidea</taxon>
        <taxon>Rhabditidae</taxon>
        <taxon>Peloderinae</taxon>
        <taxon>Caenorhabditis</taxon>
    </lineage>
</organism>
<evidence type="ECO:0000313" key="1">
    <source>
        <dbReference type="EMBL" id="EGT37192.1"/>
    </source>
</evidence>
<dbReference type="FunCoup" id="G0NTD4">
    <property type="interactions" value="325"/>
</dbReference>
<reference evidence="2" key="1">
    <citation type="submission" date="2011-07" db="EMBL/GenBank/DDBJ databases">
        <authorList>
            <consortium name="Caenorhabditis brenneri Sequencing and Analysis Consortium"/>
            <person name="Wilson R.K."/>
        </authorList>
    </citation>
    <scope>NUCLEOTIDE SEQUENCE [LARGE SCALE GENOMIC DNA]</scope>
    <source>
        <strain evidence="2">PB2801</strain>
    </source>
</reference>
<evidence type="ECO:0008006" key="3">
    <source>
        <dbReference type="Google" id="ProtNLM"/>
    </source>
</evidence>
<evidence type="ECO:0000313" key="2">
    <source>
        <dbReference type="Proteomes" id="UP000008068"/>
    </source>
</evidence>
<gene>
    <name evidence="1" type="ORF">CAEBREN_24157</name>
</gene>
<proteinExistence type="predicted"/>
<dbReference type="OrthoDB" id="5877528at2759"/>
<protein>
    <recommendedName>
        <fullName evidence="3">RAP domain-containing protein</fullName>
    </recommendedName>
</protein>
<dbReference type="EMBL" id="GL379943">
    <property type="protein sequence ID" value="EGT37192.1"/>
    <property type="molecule type" value="Genomic_DNA"/>
</dbReference>
<dbReference type="InParanoid" id="G0NTD4"/>
<dbReference type="AlphaFoldDB" id="G0NTD4"/>
<accession>G0NTD4</accession>
<dbReference type="STRING" id="135651.G0NTD4"/>
<dbReference type="HOGENOM" id="CLU_452163_0_0_1"/>
<dbReference type="Proteomes" id="UP000008068">
    <property type="component" value="Unassembled WGS sequence"/>
</dbReference>
<keyword evidence="2" id="KW-1185">Reference proteome</keyword>
<dbReference type="eggNOG" id="ENOG502SB8V">
    <property type="taxonomic scope" value="Eukaryota"/>
</dbReference>
<name>G0NTD4_CAEBE</name>